<evidence type="ECO:0000256" key="3">
    <source>
        <dbReference type="ARBA" id="ARBA00023136"/>
    </source>
</evidence>
<keyword evidence="1 4" id="KW-0812">Transmembrane</keyword>
<organism evidence="6 7">
    <name type="scientific">Novosphingobium aquae</name>
    <dbReference type="NCBI Taxonomy" id="3133435"/>
    <lineage>
        <taxon>Bacteria</taxon>
        <taxon>Pseudomonadati</taxon>
        <taxon>Pseudomonadota</taxon>
        <taxon>Alphaproteobacteria</taxon>
        <taxon>Sphingomonadales</taxon>
        <taxon>Sphingomonadaceae</taxon>
        <taxon>Novosphingobium</taxon>
    </lineage>
</organism>
<gene>
    <name evidence="6" type="ORF">WG900_11730</name>
</gene>
<feature type="domain" description="Major facilitator superfamily (MFS) profile" evidence="5">
    <location>
        <begin position="12"/>
        <end position="396"/>
    </location>
</feature>
<dbReference type="SUPFAM" id="SSF103473">
    <property type="entry name" value="MFS general substrate transporter"/>
    <property type="match status" value="1"/>
</dbReference>
<reference evidence="6 7" key="1">
    <citation type="submission" date="2024-03" db="EMBL/GenBank/DDBJ databases">
        <authorList>
            <person name="Jo J.-H."/>
        </authorList>
    </citation>
    <scope>NUCLEOTIDE SEQUENCE [LARGE SCALE GENOMIC DNA]</scope>
    <source>
        <strain evidence="6 7">AS3R-12</strain>
    </source>
</reference>
<feature type="transmembrane region" description="Helical" evidence="4">
    <location>
        <begin position="282"/>
        <end position="301"/>
    </location>
</feature>
<dbReference type="PANTHER" id="PTHR11360:SF290">
    <property type="entry name" value="MONOCARBOXYLATE MFS PERMEASE"/>
    <property type="match status" value="1"/>
</dbReference>
<protein>
    <submittedName>
        <fullName evidence="6">MFS transporter</fullName>
    </submittedName>
</protein>
<keyword evidence="7" id="KW-1185">Reference proteome</keyword>
<accession>A0ABU8S9R1</accession>
<feature type="transmembrane region" description="Helical" evidence="4">
    <location>
        <begin position="52"/>
        <end position="71"/>
    </location>
</feature>
<feature type="transmembrane region" description="Helical" evidence="4">
    <location>
        <begin position="103"/>
        <end position="124"/>
    </location>
</feature>
<evidence type="ECO:0000256" key="4">
    <source>
        <dbReference type="SAM" id="Phobius"/>
    </source>
</evidence>
<evidence type="ECO:0000313" key="7">
    <source>
        <dbReference type="Proteomes" id="UP001379235"/>
    </source>
</evidence>
<evidence type="ECO:0000256" key="1">
    <source>
        <dbReference type="ARBA" id="ARBA00022692"/>
    </source>
</evidence>
<name>A0ABU8S9R1_9SPHN</name>
<proteinExistence type="predicted"/>
<keyword evidence="2 4" id="KW-1133">Transmembrane helix</keyword>
<dbReference type="InterPro" id="IPR011701">
    <property type="entry name" value="MFS"/>
</dbReference>
<feature type="transmembrane region" description="Helical" evidence="4">
    <location>
        <begin position="251"/>
        <end position="270"/>
    </location>
</feature>
<dbReference type="PANTHER" id="PTHR11360">
    <property type="entry name" value="MONOCARBOXYLATE TRANSPORTER"/>
    <property type="match status" value="1"/>
</dbReference>
<evidence type="ECO:0000256" key="2">
    <source>
        <dbReference type="ARBA" id="ARBA00022989"/>
    </source>
</evidence>
<feature type="transmembrane region" description="Helical" evidence="4">
    <location>
        <begin position="210"/>
        <end position="231"/>
    </location>
</feature>
<feature type="transmembrane region" description="Helical" evidence="4">
    <location>
        <begin position="370"/>
        <end position="391"/>
    </location>
</feature>
<keyword evidence="3 4" id="KW-0472">Membrane</keyword>
<dbReference type="InterPro" id="IPR020846">
    <property type="entry name" value="MFS_dom"/>
</dbReference>
<sequence>MAYLSELRDNWRPLLAATVGLGSGMSLAGTVISTMAPSLIHANGWTPSSFAYVGSLGLFSSLALPFVGRLADVLGVRMTALIGMLAMPLIYLGLSLMNGSIEVYSMLFVAQGVLGMTTTATVYSRLAVQYVKKSRGLALAIVASGPALFGIPVGIMLNWIVETLGWRSGYQALAVFAIIMAVVTFLLIPPGAKTHGVLKTKRKAREDYPMIFRNPAFWMLGGSMMLCNLPQTIPQAQLKNLILENGMTGMMMGQATVAMMLGQLSGRILAGLAIDKMNPYRVAFLTMALPSIGLFFLSSSLDAHVLVLLSVYCIGFTFGAEGDVVAYLVAKRFGIDVYSSVMGLITAITSVSTSLGAILLGYTLGTTGNFNVFLVITGVSVVLGALMLLLLGRNEKRDEEAHPVPA</sequence>
<dbReference type="RefSeq" id="WP_339967311.1">
    <property type="nucleotide sequence ID" value="NZ_JBBHJY010000005.1"/>
</dbReference>
<feature type="transmembrane region" description="Helical" evidence="4">
    <location>
        <begin position="307"/>
        <end position="329"/>
    </location>
</feature>
<evidence type="ECO:0000313" key="6">
    <source>
        <dbReference type="EMBL" id="MEJ6010585.1"/>
    </source>
</evidence>
<dbReference type="Pfam" id="PF07690">
    <property type="entry name" value="MFS_1"/>
    <property type="match status" value="1"/>
</dbReference>
<comment type="caution">
    <text evidence="6">The sequence shown here is derived from an EMBL/GenBank/DDBJ whole genome shotgun (WGS) entry which is preliminary data.</text>
</comment>
<feature type="transmembrane region" description="Helical" evidence="4">
    <location>
        <begin position="341"/>
        <end position="364"/>
    </location>
</feature>
<feature type="transmembrane region" description="Helical" evidence="4">
    <location>
        <begin position="169"/>
        <end position="189"/>
    </location>
</feature>
<dbReference type="EMBL" id="JBBHJY010000005">
    <property type="protein sequence ID" value="MEJ6010585.1"/>
    <property type="molecule type" value="Genomic_DNA"/>
</dbReference>
<dbReference type="PROSITE" id="PS50850">
    <property type="entry name" value="MFS"/>
    <property type="match status" value="1"/>
</dbReference>
<evidence type="ECO:0000259" key="5">
    <source>
        <dbReference type="PROSITE" id="PS50850"/>
    </source>
</evidence>
<dbReference type="Gene3D" id="1.20.1250.20">
    <property type="entry name" value="MFS general substrate transporter like domains"/>
    <property type="match status" value="2"/>
</dbReference>
<feature type="transmembrane region" description="Helical" evidence="4">
    <location>
        <begin position="136"/>
        <end position="157"/>
    </location>
</feature>
<feature type="transmembrane region" description="Helical" evidence="4">
    <location>
        <begin position="78"/>
        <end position="97"/>
    </location>
</feature>
<dbReference type="InterPro" id="IPR050327">
    <property type="entry name" value="Proton-linked_MCT"/>
</dbReference>
<dbReference type="InterPro" id="IPR036259">
    <property type="entry name" value="MFS_trans_sf"/>
</dbReference>
<dbReference type="Proteomes" id="UP001379235">
    <property type="component" value="Unassembled WGS sequence"/>
</dbReference>